<evidence type="ECO:0000256" key="1">
    <source>
        <dbReference type="ARBA" id="ARBA00005801"/>
    </source>
</evidence>
<dbReference type="GO" id="GO:0005886">
    <property type="term" value="C:plasma membrane"/>
    <property type="evidence" value="ECO:0007669"/>
    <property type="project" value="TreeGrafter"/>
</dbReference>
<feature type="transmembrane region" description="Helical" evidence="2">
    <location>
        <begin position="6"/>
        <end position="33"/>
    </location>
</feature>
<name>A0A937D0M5_9BURK</name>
<dbReference type="Proteomes" id="UP000613011">
    <property type="component" value="Unassembled WGS sequence"/>
</dbReference>
<dbReference type="PANTHER" id="PTHR30487">
    <property type="entry name" value="TYPE 4 PREPILIN-LIKE PROTEINS LEADER PEPTIDE-PROCESSING ENZYME"/>
    <property type="match status" value="1"/>
</dbReference>
<dbReference type="EMBL" id="JAEQNA010000001">
    <property type="protein sequence ID" value="MBL0419584.1"/>
    <property type="molecule type" value="Genomic_DNA"/>
</dbReference>
<comment type="similarity">
    <text evidence="1">Belongs to the peptidase A24 family.</text>
</comment>
<dbReference type="PANTHER" id="PTHR30487:SF0">
    <property type="entry name" value="PREPILIN LEADER PEPTIDASE_N-METHYLTRANSFERASE-RELATED"/>
    <property type="match status" value="1"/>
</dbReference>
<feature type="transmembrane region" description="Helical" evidence="2">
    <location>
        <begin position="40"/>
        <end position="61"/>
    </location>
</feature>
<evidence type="ECO:0000313" key="5">
    <source>
        <dbReference type="Proteomes" id="UP000613011"/>
    </source>
</evidence>
<dbReference type="AlphaFoldDB" id="A0A937D0M5"/>
<keyword evidence="2" id="KW-1133">Transmembrane helix</keyword>
<dbReference type="RefSeq" id="WP_201682600.1">
    <property type="nucleotide sequence ID" value="NZ_JAEQNA010000001.1"/>
</dbReference>
<evidence type="ECO:0000259" key="3">
    <source>
        <dbReference type="Pfam" id="PF01478"/>
    </source>
</evidence>
<dbReference type="InterPro" id="IPR000045">
    <property type="entry name" value="Prepilin_IV_endopep_pep"/>
</dbReference>
<accession>A0A937D0M5</accession>
<feature type="domain" description="Prepilin type IV endopeptidase peptidase" evidence="3">
    <location>
        <begin position="22"/>
        <end position="125"/>
    </location>
</feature>
<feature type="transmembrane region" description="Helical" evidence="2">
    <location>
        <begin position="67"/>
        <end position="87"/>
    </location>
</feature>
<organism evidence="4 5">
    <name type="scientific">Ramlibacter aurantiacus</name>
    <dbReference type="NCBI Taxonomy" id="2801330"/>
    <lineage>
        <taxon>Bacteria</taxon>
        <taxon>Pseudomonadati</taxon>
        <taxon>Pseudomonadota</taxon>
        <taxon>Betaproteobacteria</taxon>
        <taxon>Burkholderiales</taxon>
        <taxon>Comamonadaceae</taxon>
        <taxon>Ramlibacter</taxon>
    </lineage>
</organism>
<proteinExistence type="inferred from homology"/>
<keyword evidence="5" id="KW-1185">Reference proteome</keyword>
<reference evidence="4" key="1">
    <citation type="submission" date="2021-01" db="EMBL/GenBank/DDBJ databases">
        <title>Ramlibacter sp. strain AW1 16S ribosomal RNA gene Genome sequencing and assembly.</title>
        <authorList>
            <person name="Kang M."/>
        </authorList>
    </citation>
    <scope>NUCLEOTIDE SEQUENCE</scope>
    <source>
        <strain evidence="4">AW1</strain>
    </source>
</reference>
<dbReference type="GO" id="GO:0006465">
    <property type="term" value="P:signal peptide processing"/>
    <property type="evidence" value="ECO:0007669"/>
    <property type="project" value="TreeGrafter"/>
</dbReference>
<sequence>MNFDNAFLDAIGALVWNPATGVLMALLAVAAWIDWRTYRIPNWLTLGGMVWGLASSAAMGYSLVDGLLFGLAGLTLGLALFLPLWLLRVMGAGDVKLMAMVGAYVGAWGVFKAALIVGVVGGIAVIAFALVHRASGRLATNMKDIAASMVIPGMPLWRPELAGSSIGKLPYGVSIAVGSVAYLVLRQVGLA</sequence>
<keyword evidence="2" id="KW-0472">Membrane</keyword>
<evidence type="ECO:0000313" key="4">
    <source>
        <dbReference type="EMBL" id="MBL0419584.1"/>
    </source>
</evidence>
<feature type="transmembrane region" description="Helical" evidence="2">
    <location>
        <begin position="169"/>
        <end position="185"/>
    </location>
</feature>
<dbReference type="Pfam" id="PF01478">
    <property type="entry name" value="Peptidase_A24"/>
    <property type="match status" value="1"/>
</dbReference>
<dbReference type="GO" id="GO:0004190">
    <property type="term" value="F:aspartic-type endopeptidase activity"/>
    <property type="evidence" value="ECO:0007669"/>
    <property type="project" value="InterPro"/>
</dbReference>
<keyword evidence="2" id="KW-0812">Transmembrane</keyword>
<protein>
    <submittedName>
        <fullName evidence="4">Prepilin peptidase</fullName>
    </submittedName>
</protein>
<feature type="transmembrane region" description="Helical" evidence="2">
    <location>
        <begin position="99"/>
        <end position="132"/>
    </location>
</feature>
<dbReference type="InterPro" id="IPR050882">
    <property type="entry name" value="Prepilin_peptidase/N-MTase"/>
</dbReference>
<dbReference type="Gene3D" id="1.20.120.1220">
    <property type="match status" value="1"/>
</dbReference>
<evidence type="ECO:0000256" key="2">
    <source>
        <dbReference type="SAM" id="Phobius"/>
    </source>
</evidence>
<comment type="caution">
    <text evidence="4">The sequence shown here is derived from an EMBL/GenBank/DDBJ whole genome shotgun (WGS) entry which is preliminary data.</text>
</comment>
<gene>
    <name evidence="4" type="ORF">JI739_04395</name>
</gene>